<keyword evidence="3 6" id="KW-0805">Transcription regulation</keyword>
<dbReference type="PROSITE" id="PS51754">
    <property type="entry name" value="OVATE"/>
    <property type="match status" value="1"/>
</dbReference>
<dbReference type="Proteomes" id="UP001161247">
    <property type="component" value="Chromosome 1"/>
</dbReference>
<organism evidence="9 10">
    <name type="scientific">Oldenlandia corymbosa var. corymbosa</name>
    <dbReference type="NCBI Taxonomy" id="529605"/>
    <lineage>
        <taxon>Eukaryota</taxon>
        <taxon>Viridiplantae</taxon>
        <taxon>Streptophyta</taxon>
        <taxon>Embryophyta</taxon>
        <taxon>Tracheophyta</taxon>
        <taxon>Spermatophyta</taxon>
        <taxon>Magnoliopsida</taxon>
        <taxon>eudicotyledons</taxon>
        <taxon>Gunneridae</taxon>
        <taxon>Pentapetalae</taxon>
        <taxon>asterids</taxon>
        <taxon>lamiids</taxon>
        <taxon>Gentianales</taxon>
        <taxon>Rubiaceae</taxon>
        <taxon>Rubioideae</taxon>
        <taxon>Spermacoceae</taxon>
        <taxon>Hedyotis-Oldenlandia complex</taxon>
        <taxon>Oldenlandia</taxon>
    </lineage>
</organism>
<feature type="region of interest" description="Disordered" evidence="7">
    <location>
        <begin position="40"/>
        <end position="61"/>
    </location>
</feature>
<sequence>MHQEQMMMRWGKHKASSDTPTPKPQPSFIRNFLPISWLSTKSKHRNNSSKRESAKTEKKGRLELPSLISSQGIHMREGRFYGGDDNSYWRLSFGDEQAMIPTIGQESVLYSFNETLKMSGSSVSRKSQELVYHPGQARIRQPKMSFSLKNYAVRRNKLREGAEPKIARRQPVKVANFGKIGPTTVRQKHTEQEFLEEEMSTNAADKVIFEVQPERIIHSGQDFFQIRASKSKEQHGFTSPNSKLREIQKDCMLETGNLKGTREQGEEKLCLKCKVLEDMKITKTSAKNEWQRKSVYINRNCQRKRRKLAGRIKSYSPKTAMKIECKIKPLEDMKRVKMIKRNKNKRGPADSTKKRAVTMKEKAQGEVRTFDSYAMIKNSHNPQQDFRESMIEMIIEEGIERPEELEELLACYLTLNYDEYHDLIVKVFREVWLELDEAHLALTSQSDCLEEYAAMPLKEGTKLHDQLYYHLQEFPHTAQEA</sequence>
<dbReference type="NCBIfam" id="TIGR01568">
    <property type="entry name" value="A_thal_3678"/>
    <property type="match status" value="1"/>
</dbReference>
<dbReference type="PANTHER" id="PTHR33057">
    <property type="entry name" value="TRANSCRIPTION REPRESSOR OFP7-RELATED"/>
    <property type="match status" value="1"/>
</dbReference>
<dbReference type="Pfam" id="PF04844">
    <property type="entry name" value="Ovate"/>
    <property type="match status" value="1"/>
</dbReference>
<accession>A0AAV1BZ86</accession>
<comment type="function">
    <text evidence="6">Transcriptional repressor that regulates multiple aspects of plant growth and development.</text>
</comment>
<keyword evidence="10" id="KW-1185">Reference proteome</keyword>
<evidence type="ECO:0000256" key="6">
    <source>
        <dbReference type="RuleBase" id="RU367028"/>
    </source>
</evidence>
<feature type="compositionally biased region" description="Basic and acidic residues" evidence="7">
    <location>
        <begin position="49"/>
        <end position="61"/>
    </location>
</feature>
<keyword evidence="5 6" id="KW-0539">Nucleus</keyword>
<evidence type="ECO:0000256" key="3">
    <source>
        <dbReference type="ARBA" id="ARBA00023015"/>
    </source>
</evidence>
<evidence type="ECO:0000259" key="8">
    <source>
        <dbReference type="PROSITE" id="PS51754"/>
    </source>
</evidence>
<keyword evidence="4 6" id="KW-0804">Transcription</keyword>
<feature type="region of interest" description="Disordered" evidence="7">
    <location>
        <begin position="1"/>
        <end position="28"/>
    </location>
</feature>
<evidence type="ECO:0000313" key="10">
    <source>
        <dbReference type="Proteomes" id="UP001161247"/>
    </source>
</evidence>
<protein>
    <recommendedName>
        <fullName evidence="6">Transcription repressor</fullName>
    </recommendedName>
    <alternativeName>
        <fullName evidence="6">Ovate family protein</fullName>
    </alternativeName>
</protein>
<dbReference type="EMBL" id="OX459118">
    <property type="protein sequence ID" value="CAI9087840.1"/>
    <property type="molecule type" value="Genomic_DNA"/>
</dbReference>
<feature type="domain" description="OVATE" evidence="8">
    <location>
        <begin position="375"/>
        <end position="434"/>
    </location>
</feature>
<gene>
    <name evidence="9" type="ORF">OLC1_LOCUS563</name>
</gene>
<reference evidence="9" key="1">
    <citation type="submission" date="2023-03" db="EMBL/GenBank/DDBJ databases">
        <authorList>
            <person name="Julca I."/>
        </authorList>
    </citation>
    <scope>NUCLEOTIDE SEQUENCE</scope>
</reference>
<evidence type="ECO:0000256" key="7">
    <source>
        <dbReference type="SAM" id="MobiDB-lite"/>
    </source>
</evidence>
<evidence type="ECO:0000313" key="9">
    <source>
        <dbReference type="EMBL" id="CAI9087840.1"/>
    </source>
</evidence>
<dbReference type="GO" id="GO:0045892">
    <property type="term" value="P:negative regulation of DNA-templated transcription"/>
    <property type="evidence" value="ECO:0007669"/>
    <property type="project" value="UniProtKB-UniRule"/>
</dbReference>
<dbReference type="InterPro" id="IPR006458">
    <property type="entry name" value="Ovate_C"/>
</dbReference>
<keyword evidence="2 6" id="KW-0678">Repressor</keyword>
<proteinExistence type="predicted"/>
<dbReference type="InterPro" id="IPR038933">
    <property type="entry name" value="Ovate"/>
</dbReference>
<comment type="subcellular location">
    <subcellularLocation>
        <location evidence="1 6">Nucleus</location>
    </subcellularLocation>
</comment>
<dbReference type="AlphaFoldDB" id="A0AAV1BZ86"/>
<evidence type="ECO:0000256" key="1">
    <source>
        <dbReference type="ARBA" id="ARBA00004123"/>
    </source>
</evidence>
<evidence type="ECO:0000256" key="4">
    <source>
        <dbReference type="ARBA" id="ARBA00023163"/>
    </source>
</evidence>
<evidence type="ECO:0000256" key="5">
    <source>
        <dbReference type="ARBA" id="ARBA00023242"/>
    </source>
</evidence>
<evidence type="ECO:0000256" key="2">
    <source>
        <dbReference type="ARBA" id="ARBA00022491"/>
    </source>
</evidence>
<dbReference type="PANTHER" id="PTHR33057:SF82">
    <property type="entry name" value="TRANSCRIPTION REPRESSOR OFP5"/>
    <property type="match status" value="1"/>
</dbReference>
<name>A0AAV1BZ86_OLDCO</name>
<dbReference type="GO" id="GO:0005634">
    <property type="term" value="C:nucleus"/>
    <property type="evidence" value="ECO:0007669"/>
    <property type="project" value="UniProtKB-SubCell"/>
</dbReference>